<proteinExistence type="predicted"/>
<accession>A0A8S5Q6M6</accession>
<sequence length="260" mass="30040">MKRVIFASQLEEKLPELYHVTKLTKFKSILDSNEYIPGSWNNLSMTSDKDLFKNPQNVRLKINSDKLISSGFEIIHYTEEYAKSIGNNDAVNSENEYRVICPDGIPNFCNYIDNVAICKSDKLFDSVIENYSIDLNDFLKECEKSNVSVYDWITGEAVKPEDSDEKSEQKKNEDLLIEELTTFVKELIEDARLNVDLTFKVEESEDEYGHRVVFFVFNTGDELEVNLYNSDVRGENANLYGVEELKSYVKSELEEIIENI</sequence>
<protein>
    <submittedName>
        <fullName evidence="1">Uncharacterized protein</fullName>
    </submittedName>
</protein>
<evidence type="ECO:0000313" key="1">
    <source>
        <dbReference type="EMBL" id="DAE14610.1"/>
    </source>
</evidence>
<name>A0A8S5Q6M6_9CAUD</name>
<organism evidence="1">
    <name type="scientific">Myoviridae sp. ctTRu92</name>
    <dbReference type="NCBI Taxonomy" id="2825111"/>
    <lineage>
        <taxon>Viruses</taxon>
        <taxon>Duplodnaviria</taxon>
        <taxon>Heunggongvirae</taxon>
        <taxon>Uroviricota</taxon>
        <taxon>Caudoviricetes</taxon>
    </lineage>
</organism>
<reference evidence="1" key="1">
    <citation type="journal article" date="2021" name="Proc. Natl. Acad. Sci. U.S.A.">
        <title>A Catalog of Tens of Thousands of Viruses from Human Metagenomes Reveals Hidden Associations with Chronic Diseases.</title>
        <authorList>
            <person name="Tisza M.J."/>
            <person name="Buck C.B."/>
        </authorList>
    </citation>
    <scope>NUCLEOTIDE SEQUENCE</scope>
    <source>
        <strain evidence="1">CtTRu92</strain>
    </source>
</reference>
<dbReference type="EMBL" id="BK015589">
    <property type="protein sequence ID" value="DAE14610.1"/>
    <property type="molecule type" value="Genomic_DNA"/>
</dbReference>